<evidence type="ECO:0000313" key="4">
    <source>
        <dbReference type="Proteomes" id="UP001597438"/>
    </source>
</evidence>
<reference evidence="4" key="1">
    <citation type="journal article" date="2019" name="Int. J. Syst. Evol. Microbiol.">
        <title>The Global Catalogue of Microorganisms (GCM) 10K type strain sequencing project: providing services to taxonomists for standard genome sequencing and annotation.</title>
        <authorList>
            <consortium name="The Broad Institute Genomics Platform"/>
            <consortium name="The Broad Institute Genome Sequencing Center for Infectious Disease"/>
            <person name="Wu L."/>
            <person name="Ma J."/>
        </authorList>
    </citation>
    <scope>NUCLEOTIDE SEQUENCE [LARGE SCALE GENOMIC DNA]</scope>
    <source>
        <strain evidence="4">KCTC 52925</strain>
    </source>
</reference>
<dbReference type="PANTHER" id="PTHR16026:SF0">
    <property type="entry name" value="CARTILAGE ACIDIC PROTEIN 1"/>
    <property type="match status" value="1"/>
</dbReference>
<name>A0ABW5X1N5_9FLAO</name>
<dbReference type="Pfam" id="PF13517">
    <property type="entry name" value="FG-GAP_3"/>
    <property type="match status" value="7"/>
</dbReference>
<keyword evidence="1" id="KW-0732">Signal</keyword>
<keyword evidence="4" id="KW-1185">Reference proteome</keyword>
<comment type="caution">
    <text evidence="3">The sequence shown here is derived from an EMBL/GenBank/DDBJ whole genome shotgun (WGS) entry which is preliminary data.</text>
</comment>
<dbReference type="InterPro" id="IPR028994">
    <property type="entry name" value="Integrin_alpha_N"/>
</dbReference>
<dbReference type="Gene3D" id="2.130.10.130">
    <property type="entry name" value="Integrin alpha, N-terminal"/>
    <property type="match status" value="3"/>
</dbReference>
<gene>
    <name evidence="3" type="ORF">ACFSYS_04105</name>
</gene>
<evidence type="ECO:0000313" key="3">
    <source>
        <dbReference type="EMBL" id="MFD2832458.1"/>
    </source>
</evidence>
<dbReference type="InterPro" id="IPR013517">
    <property type="entry name" value="FG-GAP"/>
</dbReference>
<dbReference type="Proteomes" id="UP001597438">
    <property type="component" value="Unassembled WGS sequence"/>
</dbReference>
<evidence type="ECO:0000259" key="2">
    <source>
        <dbReference type="Pfam" id="PF07593"/>
    </source>
</evidence>
<dbReference type="EMBL" id="JBHUOJ010000008">
    <property type="protein sequence ID" value="MFD2832458.1"/>
    <property type="molecule type" value="Genomic_DNA"/>
</dbReference>
<dbReference type="PANTHER" id="PTHR16026">
    <property type="entry name" value="CARTILAGE ACIDIC PROTEIN 1"/>
    <property type="match status" value="1"/>
</dbReference>
<organism evidence="3 4">
    <name type="scientific">Christiangramia antarctica</name>
    <dbReference type="NCBI Taxonomy" id="2058158"/>
    <lineage>
        <taxon>Bacteria</taxon>
        <taxon>Pseudomonadati</taxon>
        <taxon>Bacteroidota</taxon>
        <taxon>Flavobacteriia</taxon>
        <taxon>Flavobacteriales</taxon>
        <taxon>Flavobacteriaceae</taxon>
        <taxon>Christiangramia</taxon>
    </lineage>
</organism>
<dbReference type="PROSITE" id="PS51257">
    <property type="entry name" value="PROKAR_LIPOPROTEIN"/>
    <property type="match status" value="1"/>
</dbReference>
<dbReference type="RefSeq" id="WP_251741961.1">
    <property type="nucleotide sequence ID" value="NZ_JBHUOJ010000008.1"/>
</dbReference>
<dbReference type="SUPFAM" id="SSF69318">
    <property type="entry name" value="Integrin alpha N-terminal domain"/>
    <property type="match status" value="3"/>
</dbReference>
<accession>A0ABW5X1N5</accession>
<dbReference type="InterPro" id="IPR011519">
    <property type="entry name" value="UnbV_ASPIC"/>
</dbReference>
<proteinExistence type="predicted"/>
<sequence length="1129" mass="126520">MLKISIRNVDIFRQIKQLLHLRFVFGFVSFVFLGCTDDSPKNIEKKLFEILPANYSGISFKNELQESEDFHYYKYIYSYIGGGVAAADFDNDGNIDLLFTSNQGPEKLYRNLGDLKFEDITASSGLKDIEGFDAGISVVDINADGNLDIYICRAGKYKDAHLTNLLYINNGDLTFTEKAEEYGLNDSNRSIQAAFFDFDKDGDLDVYIANSPVITRDYREIKDLKAVQTDPKTIALKGSDKLYRNNGSGKFEDISIQAGIMPDIGFGLNALVGDLNQDGWPDIYVSNDFEIPDFAYINNGDGTFSERVKDIAKHTSYYSMGSDIGDINNDGLNDIIVLDMSPEDYVRSKTTMAMTSIDKFQKMVANEYHYQYMHNVLQLNNGNNTYSEIGLMGNIAHTDWSWSALLADYDLDGYNDIYITNGVFRDVIDQDMTNEILRQIRAKGKRPTDSEFLKYTQMLPQQKLQNYFYRNQGDRTFEDTSDKWADQEVSFSNGAVYADLDNDGDLDLVTNNIQEKASILKNNSREMELGNYLEIQFKGPDKNPFGVGTNARLMSKEGMVQIRQLTNSRGFLSSVSNRLHFGLGQMETIHSLLILWPDGKQQKLVDVSTNQLVEVRYTDAILPPKGSNLVETEEEDAIFTEKKVEMAHVDIPFDDFSKQLLLPHKLSQTGPAVAVSDLDQDGIDDVYVGGGQGMPATLWKGDPSGNFQASSQPDFDLDREYEDVNAAFFDADNDGDQDLYVVSGSYEFNADSPLLQDRLYINNGKGKFKKEPGTLPEIHSSGSIVCPADFDGDGDMDLFVGGRVIPGLYPYAPLSYLLINDQGKFHIGTPPLAPDLEKPGMVTAAQWKDLDKDGDLELIVTGEWIGIKVFENESGRLNQSKAYPTLANTTGWWNAIKVTDVNGDGYEDIIAGNLGLNSKFHASSEKPFHVYTSDFDSNGTTDIMLAKYYKDRQVPVRGKGCSSQQIPGLRNSIPTYKDFASKDLAGILGTTLENALHYEVNEFRSGIFWNKQGKGFQFEPFHISVQQSPINSIIYEDFDGDQIKDLLLAGNNYQAEVETTRSDAGTGTFLKGKGKGEFEYLPNTQTGFYADQDVRALKLLQHQKFQSVLVVNNNSNFKWFTFYADKSTD</sequence>
<feature type="domain" description="ASPIC/UnbV" evidence="2">
    <location>
        <begin position="546"/>
        <end position="613"/>
    </location>
</feature>
<protein>
    <submittedName>
        <fullName evidence="3">VCBS repeat-containing protein</fullName>
    </submittedName>
</protein>
<dbReference type="InterPro" id="IPR027039">
    <property type="entry name" value="Crtac1"/>
</dbReference>
<evidence type="ECO:0000256" key="1">
    <source>
        <dbReference type="ARBA" id="ARBA00022729"/>
    </source>
</evidence>
<dbReference type="Pfam" id="PF07593">
    <property type="entry name" value="UnbV_ASPIC"/>
    <property type="match status" value="1"/>
</dbReference>